<reference evidence="1" key="1">
    <citation type="submission" date="2018-05" db="EMBL/GenBank/DDBJ databases">
        <authorList>
            <person name="Lanie J.A."/>
            <person name="Ng W.-L."/>
            <person name="Kazmierczak K.M."/>
            <person name="Andrzejewski T.M."/>
            <person name="Davidsen T.M."/>
            <person name="Wayne K.J."/>
            <person name="Tettelin H."/>
            <person name="Glass J.I."/>
            <person name="Rusch D."/>
            <person name="Podicherti R."/>
            <person name="Tsui H.-C.T."/>
            <person name="Winkler M.E."/>
        </authorList>
    </citation>
    <scope>NUCLEOTIDE SEQUENCE</scope>
</reference>
<gene>
    <name evidence="1" type="ORF">METZ01_LOCUS127400</name>
</gene>
<organism evidence="1">
    <name type="scientific">marine metagenome</name>
    <dbReference type="NCBI Taxonomy" id="408172"/>
    <lineage>
        <taxon>unclassified sequences</taxon>
        <taxon>metagenomes</taxon>
        <taxon>ecological metagenomes</taxon>
    </lineage>
</organism>
<proteinExistence type="predicted"/>
<dbReference type="EMBL" id="UINC01017867">
    <property type="protein sequence ID" value="SVA74546.1"/>
    <property type="molecule type" value="Genomic_DNA"/>
</dbReference>
<name>A0A381YBT9_9ZZZZ</name>
<accession>A0A381YBT9</accession>
<protein>
    <submittedName>
        <fullName evidence="1">Uncharacterized protein</fullName>
    </submittedName>
</protein>
<evidence type="ECO:0000313" key="1">
    <source>
        <dbReference type="EMBL" id="SVA74546.1"/>
    </source>
</evidence>
<sequence length="133" mass="14858">MFGLFGKNSKALQLIRDSQSIIRSDETAYADRHLLKISEITSSSIQQALSNPDIKTTKGDKTPRWLKEAHRDARKRNDQAALSGTTLAIIFLRAQELGDLARPACDAIDEFIARWPVVEKSSTQTSVEKTLDE</sequence>
<dbReference type="AlphaFoldDB" id="A0A381YBT9"/>